<dbReference type="OrthoDB" id="10460273at2759"/>
<evidence type="ECO:0000313" key="1">
    <source>
        <dbReference type="EMBL" id="KZT65289.1"/>
    </source>
</evidence>
<reference evidence="1 2" key="1">
    <citation type="journal article" date="2016" name="Mol. Biol. Evol.">
        <title>Comparative Genomics of Early-Diverging Mushroom-Forming Fungi Provides Insights into the Origins of Lignocellulose Decay Capabilities.</title>
        <authorList>
            <person name="Nagy L.G."/>
            <person name="Riley R."/>
            <person name="Tritt A."/>
            <person name="Adam C."/>
            <person name="Daum C."/>
            <person name="Floudas D."/>
            <person name="Sun H."/>
            <person name="Yadav J.S."/>
            <person name="Pangilinan J."/>
            <person name="Larsson K.H."/>
            <person name="Matsuura K."/>
            <person name="Barry K."/>
            <person name="Labutti K."/>
            <person name="Kuo R."/>
            <person name="Ohm R.A."/>
            <person name="Bhattacharya S.S."/>
            <person name="Shirouzu T."/>
            <person name="Yoshinaga Y."/>
            <person name="Martin F.M."/>
            <person name="Grigoriev I.V."/>
            <person name="Hibbett D.S."/>
        </authorList>
    </citation>
    <scope>NUCLEOTIDE SEQUENCE [LARGE SCALE GENOMIC DNA]</scope>
    <source>
        <strain evidence="1 2">L-15889</strain>
    </source>
</reference>
<evidence type="ECO:0000313" key="2">
    <source>
        <dbReference type="Proteomes" id="UP000076727"/>
    </source>
</evidence>
<dbReference type="EMBL" id="KV429108">
    <property type="protein sequence ID" value="KZT65289.1"/>
    <property type="molecule type" value="Genomic_DNA"/>
</dbReference>
<proteinExistence type="predicted"/>
<dbReference type="AlphaFoldDB" id="A0A165M6L3"/>
<gene>
    <name evidence="1" type="ORF">DAEQUDRAFT_814362</name>
</gene>
<sequence length="266" mass="30467">MDLARELPLLDSSVLEESQLAGTRAIIRELRDICDLERYKTRIEMERKGIVDETTPTVRTRLAAIIATLKAQPPSHVPHAVDQIHKTELLLHVGLGLPLPICWHILDMTEYWMQIKYNDDDRIRVRGQQLPELMTLRAVIPENLVSFKRLRKVVLAIGGHNTLTREALCDLNWSSIEIQTGGNLPSRHVTHSFGPQPYWEQDVPDVHLLQWSYNGTAGKEDDDEVRRILGSLRPNDSLEITVTAPSHRSWMEHIVLLHVEPYYSCV</sequence>
<protein>
    <submittedName>
        <fullName evidence="1">Uncharacterized protein</fullName>
    </submittedName>
</protein>
<accession>A0A165M6L3</accession>
<keyword evidence="2" id="KW-1185">Reference proteome</keyword>
<name>A0A165M6L3_9APHY</name>
<dbReference type="Proteomes" id="UP000076727">
    <property type="component" value="Unassembled WGS sequence"/>
</dbReference>
<organism evidence="1 2">
    <name type="scientific">Daedalea quercina L-15889</name>
    <dbReference type="NCBI Taxonomy" id="1314783"/>
    <lineage>
        <taxon>Eukaryota</taxon>
        <taxon>Fungi</taxon>
        <taxon>Dikarya</taxon>
        <taxon>Basidiomycota</taxon>
        <taxon>Agaricomycotina</taxon>
        <taxon>Agaricomycetes</taxon>
        <taxon>Polyporales</taxon>
        <taxon>Fomitopsis</taxon>
    </lineage>
</organism>